<dbReference type="InterPro" id="IPR005964">
    <property type="entry name" value="Glc/Gal_transptr_bac"/>
</dbReference>
<evidence type="ECO:0000256" key="2">
    <source>
        <dbReference type="ARBA" id="ARBA00004429"/>
    </source>
</evidence>
<sequence length="418" mass="44947">MQSTIPNNTAGNGSNTEVAIIALSALFSLFFIWGFITALNDILLPFLKAAFSLSYLEAGLVQFCFFAAYFVVSPFAGKLLDEIGYKKGIIIGLLTIALACCLFYPAAALEIYALFLFALFVLASGIAFLQVSANPYVAVLGPEKTAASRLNLAQATNSVGHTIGPYFGATLILTNMSEQSSGDPTAVQIPYLLIAVFAVIIAVVFSRLKLPNIKEHLIESSKTTTLTIKSHPNLSFGVIGIFLYVGAEVAVGSYLVNYFLQLEGLNMDKVTAGKMVSYYWLSAMIGRFAGALITRYISATYVLAFNSILAIVMIIVSINTDGKVAMWSILLVGLFNSIMFPTIFALAIRGLGEHTGKGSGFLCQAIVGGAVIPMIQGFVADKVSLQWSFIVPAVCYAYILWYAIRGANYKSSNDTVTL</sequence>
<feature type="transmembrane region" description="Helical" evidence="11">
    <location>
        <begin position="324"/>
        <end position="348"/>
    </location>
</feature>
<comment type="function">
    <text evidence="1">Intake of glucose and galactose.</text>
</comment>
<comment type="subcellular location">
    <subcellularLocation>
        <location evidence="2">Cell inner membrane</location>
        <topology evidence="2">Multi-pass membrane protein</topology>
    </subcellularLocation>
</comment>
<feature type="transmembrane region" description="Helical" evidence="11">
    <location>
        <begin position="301"/>
        <end position="318"/>
    </location>
</feature>
<dbReference type="InterPro" id="IPR020846">
    <property type="entry name" value="MFS_dom"/>
</dbReference>
<dbReference type="Proteomes" id="UP001595478">
    <property type="component" value="Unassembled WGS sequence"/>
</dbReference>
<dbReference type="InterPro" id="IPR011701">
    <property type="entry name" value="MFS"/>
</dbReference>
<keyword evidence="7" id="KW-0762">Sugar transport</keyword>
<dbReference type="PROSITE" id="PS50850">
    <property type="entry name" value="MFS"/>
    <property type="match status" value="1"/>
</dbReference>
<feature type="transmembrane region" description="Helical" evidence="11">
    <location>
        <begin position="189"/>
        <end position="208"/>
    </location>
</feature>
<evidence type="ECO:0000256" key="10">
    <source>
        <dbReference type="ARBA" id="ARBA00023136"/>
    </source>
</evidence>
<comment type="caution">
    <text evidence="13">The sequence shown here is derived from an EMBL/GenBank/DDBJ whole genome shotgun (WGS) entry which is preliminary data.</text>
</comment>
<feature type="domain" description="Major facilitator superfamily (MFS) profile" evidence="12">
    <location>
        <begin position="22"/>
        <end position="418"/>
    </location>
</feature>
<feature type="transmembrane region" description="Helical" evidence="11">
    <location>
        <begin position="88"/>
        <end position="104"/>
    </location>
</feature>
<dbReference type="InterPro" id="IPR050375">
    <property type="entry name" value="MFS_TsgA-like"/>
</dbReference>
<evidence type="ECO:0000256" key="6">
    <source>
        <dbReference type="ARBA" id="ARBA00022519"/>
    </source>
</evidence>
<keyword evidence="14" id="KW-1185">Reference proteome</keyword>
<evidence type="ECO:0000256" key="3">
    <source>
        <dbReference type="ARBA" id="ARBA00009120"/>
    </source>
</evidence>
<evidence type="ECO:0000256" key="4">
    <source>
        <dbReference type="ARBA" id="ARBA00022448"/>
    </source>
</evidence>
<gene>
    <name evidence="13" type="ORF">ACFOHL_03135</name>
</gene>
<dbReference type="EMBL" id="JBHRSW010000005">
    <property type="protein sequence ID" value="MFC3120606.1"/>
    <property type="molecule type" value="Genomic_DNA"/>
</dbReference>
<evidence type="ECO:0000256" key="9">
    <source>
        <dbReference type="ARBA" id="ARBA00022989"/>
    </source>
</evidence>
<keyword evidence="10 11" id="KW-0472">Membrane</keyword>
<evidence type="ECO:0000256" key="7">
    <source>
        <dbReference type="ARBA" id="ARBA00022597"/>
    </source>
</evidence>
<feature type="transmembrane region" description="Helical" evidence="11">
    <location>
        <begin position="234"/>
        <end position="256"/>
    </location>
</feature>
<name>A0ABV7FMZ3_9ALTE</name>
<feature type="transmembrane region" description="Helical" evidence="11">
    <location>
        <begin position="360"/>
        <end position="379"/>
    </location>
</feature>
<organism evidence="13 14">
    <name type="scientific">Agaribacter flavus</name>
    <dbReference type="NCBI Taxonomy" id="1902781"/>
    <lineage>
        <taxon>Bacteria</taxon>
        <taxon>Pseudomonadati</taxon>
        <taxon>Pseudomonadota</taxon>
        <taxon>Gammaproteobacteria</taxon>
        <taxon>Alteromonadales</taxon>
        <taxon>Alteromonadaceae</taxon>
        <taxon>Agaribacter</taxon>
    </lineage>
</organism>
<proteinExistence type="inferred from homology"/>
<evidence type="ECO:0000256" key="1">
    <source>
        <dbReference type="ARBA" id="ARBA00003321"/>
    </source>
</evidence>
<keyword evidence="5" id="KW-1003">Cell membrane</keyword>
<reference evidence="14" key="1">
    <citation type="journal article" date="2019" name="Int. J. Syst. Evol. Microbiol.">
        <title>The Global Catalogue of Microorganisms (GCM) 10K type strain sequencing project: providing services to taxonomists for standard genome sequencing and annotation.</title>
        <authorList>
            <consortium name="The Broad Institute Genomics Platform"/>
            <consortium name="The Broad Institute Genome Sequencing Center for Infectious Disease"/>
            <person name="Wu L."/>
            <person name="Ma J."/>
        </authorList>
    </citation>
    <scope>NUCLEOTIDE SEQUENCE [LARGE SCALE GENOMIC DNA]</scope>
    <source>
        <strain evidence="14">KCTC 52473</strain>
    </source>
</reference>
<comment type="similarity">
    <text evidence="3">Belongs to the major facilitator superfamily. FHS transporter (TC 2.A.1.7) family.</text>
</comment>
<dbReference type="Pfam" id="PF07690">
    <property type="entry name" value="MFS_1"/>
    <property type="match status" value="1"/>
</dbReference>
<feature type="transmembrane region" description="Helical" evidence="11">
    <location>
        <begin position="20"/>
        <end position="43"/>
    </location>
</feature>
<dbReference type="InterPro" id="IPR036259">
    <property type="entry name" value="MFS_trans_sf"/>
</dbReference>
<feature type="transmembrane region" description="Helical" evidence="11">
    <location>
        <begin position="111"/>
        <end position="131"/>
    </location>
</feature>
<keyword evidence="8 11" id="KW-0812">Transmembrane</keyword>
<keyword evidence="6" id="KW-0997">Cell inner membrane</keyword>
<dbReference type="RefSeq" id="WP_376918741.1">
    <property type="nucleotide sequence ID" value="NZ_JBHRSW010000005.1"/>
</dbReference>
<dbReference type="PANTHER" id="PTHR43702">
    <property type="entry name" value="L-FUCOSE-PROTON SYMPORTER"/>
    <property type="match status" value="1"/>
</dbReference>
<dbReference type="SUPFAM" id="SSF103473">
    <property type="entry name" value="MFS general substrate transporter"/>
    <property type="match status" value="1"/>
</dbReference>
<evidence type="ECO:0000313" key="13">
    <source>
        <dbReference type="EMBL" id="MFC3120606.1"/>
    </source>
</evidence>
<evidence type="ECO:0000256" key="11">
    <source>
        <dbReference type="SAM" id="Phobius"/>
    </source>
</evidence>
<accession>A0ABV7FMZ3</accession>
<keyword evidence="9 11" id="KW-1133">Transmembrane helix</keyword>
<evidence type="ECO:0000256" key="5">
    <source>
        <dbReference type="ARBA" id="ARBA00022475"/>
    </source>
</evidence>
<protein>
    <submittedName>
        <fullName evidence="13">Sugar MFS transporter</fullName>
    </submittedName>
</protein>
<dbReference type="CDD" id="cd17394">
    <property type="entry name" value="MFS_FucP_like"/>
    <property type="match status" value="1"/>
</dbReference>
<dbReference type="Gene3D" id="1.20.1250.20">
    <property type="entry name" value="MFS general substrate transporter like domains"/>
    <property type="match status" value="2"/>
</dbReference>
<keyword evidence="4" id="KW-0813">Transport</keyword>
<evidence type="ECO:0000313" key="14">
    <source>
        <dbReference type="Proteomes" id="UP001595478"/>
    </source>
</evidence>
<dbReference type="PANTHER" id="PTHR43702:SF3">
    <property type="entry name" value="PROTEIN TSGA"/>
    <property type="match status" value="1"/>
</dbReference>
<evidence type="ECO:0000256" key="8">
    <source>
        <dbReference type="ARBA" id="ARBA00022692"/>
    </source>
</evidence>
<dbReference type="NCBIfam" id="TIGR01272">
    <property type="entry name" value="gluP"/>
    <property type="match status" value="1"/>
</dbReference>
<feature type="transmembrane region" description="Helical" evidence="11">
    <location>
        <begin position="276"/>
        <end position="294"/>
    </location>
</feature>
<evidence type="ECO:0000259" key="12">
    <source>
        <dbReference type="PROSITE" id="PS50850"/>
    </source>
</evidence>
<feature type="transmembrane region" description="Helical" evidence="11">
    <location>
        <begin position="385"/>
        <end position="404"/>
    </location>
</feature>
<feature type="transmembrane region" description="Helical" evidence="11">
    <location>
        <begin position="55"/>
        <end position="76"/>
    </location>
</feature>